<evidence type="ECO:0000256" key="1">
    <source>
        <dbReference type="PIRSR" id="PIRSR613078-2"/>
    </source>
</evidence>
<dbReference type="Pfam" id="PF00300">
    <property type="entry name" value="His_Phos_1"/>
    <property type="match status" value="1"/>
</dbReference>
<sequence>MDRVVDIYFIRHGLTEGNRQKQYIGWSDLPLLEEGREKLVKIKDQIPAADLIYSSDLIRCVETAELLFPGRRFRSSSSLREIHFGDWEKCTYEDLKDVDAYRAWVSRPDHHTPPNGERYAHVQRRVERFLLHLLRTVTKYSVQSAVVITHGGPLREMVSWITGTPLWTYPVHPGEGIKVKLKGAGGMSWNLLQVAPITAKENGWKKNGSTVTRNTRGSM</sequence>
<proteinExistence type="predicted"/>
<evidence type="ECO:0000313" key="3">
    <source>
        <dbReference type="Proteomes" id="UP000460949"/>
    </source>
</evidence>
<reference evidence="2 3" key="1">
    <citation type="submission" date="2019-11" db="EMBL/GenBank/DDBJ databases">
        <title>Genome sequences of 17 halophilic strains isolated from different environments.</title>
        <authorList>
            <person name="Furrow R.E."/>
        </authorList>
    </citation>
    <scope>NUCLEOTIDE SEQUENCE [LARGE SCALE GENOMIC DNA]</scope>
    <source>
        <strain evidence="2 3">22511_23_Filter</strain>
    </source>
</reference>
<organism evidence="2 3">
    <name type="scientific">Halobacillus litoralis</name>
    <dbReference type="NCBI Taxonomy" id="45668"/>
    <lineage>
        <taxon>Bacteria</taxon>
        <taxon>Bacillati</taxon>
        <taxon>Bacillota</taxon>
        <taxon>Bacilli</taxon>
        <taxon>Bacillales</taxon>
        <taxon>Bacillaceae</taxon>
        <taxon>Halobacillus</taxon>
    </lineage>
</organism>
<dbReference type="RefSeq" id="WP_160835938.1">
    <property type="nucleotide sequence ID" value="NZ_WMET01000001.1"/>
</dbReference>
<dbReference type="PANTHER" id="PTHR48100:SF59">
    <property type="entry name" value="ADENOSYLCOBALAMIN_ALPHA-RIBAZOLE PHOSPHATASE"/>
    <property type="match status" value="1"/>
</dbReference>
<dbReference type="EMBL" id="WMET01000001">
    <property type="protein sequence ID" value="MYL19560.1"/>
    <property type="molecule type" value="Genomic_DNA"/>
</dbReference>
<dbReference type="InterPro" id="IPR050275">
    <property type="entry name" value="PGM_Phosphatase"/>
</dbReference>
<dbReference type="InterPro" id="IPR029033">
    <property type="entry name" value="His_PPase_superfam"/>
</dbReference>
<feature type="binding site" evidence="1">
    <location>
        <begin position="11"/>
        <end position="18"/>
    </location>
    <ligand>
        <name>substrate</name>
    </ligand>
</feature>
<dbReference type="GO" id="GO:0016791">
    <property type="term" value="F:phosphatase activity"/>
    <property type="evidence" value="ECO:0007669"/>
    <property type="project" value="TreeGrafter"/>
</dbReference>
<dbReference type="GO" id="GO:0005737">
    <property type="term" value="C:cytoplasm"/>
    <property type="evidence" value="ECO:0007669"/>
    <property type="project" value="TreeGrafter"/>
</dbReference>
<dbReference type="AlphaFoldDB" id="A0A845DPY1"/>
<protein>
    <submittedName>
        <fullName evidence="2">Histidine phosphatase family protein</fullName>
    </submittedName>
</protein>
<gene>
    <name evidence="2" type="ORF">GLW04_06620</name>
</gene>
<feature type="binding site" evidence="1">
    <location>
        <position position="59"/>
    </location>
    <ligand>
        <name>substrate</name>
    </ligand>
</feature>
<dbReference type="SUPFAM" id="SSF53254">
    <property type="entry name" value="Phosphoglycerate mutase-like"/>
    <property type="match status" value="1"/>
</dbReference>
<evidence type="ECO:0000313" key="2">
    <source>
        <dbReference type="EMBL" id="MYL19560.1"/>
    </source>
</evidence>
<comment type="caution">
    <text evidence="2">The sequence shown here is derived from an EMBL/GenBank/DDBJ whole genome shotgun (WGS) entry which is preliminary data.</text>
</comment>
<dbReference type="Proteomes" id="UP000460949">
    <property type="component" value="Unassembled WGS sequence"/>
</dbReference>
<dbReference type="CDD" id="cd07067">
    <property type="entry name" value="HP_PGM_like"/>
    <property type="match status" value="1"/>
</dbReference>
<dbReference type="Gene3D" id="3.40.50.1240">
    <property type="entry name" value="Phosphoglycerate mutase-like"/>
    <property type="match status" value="1"/>
</dbReference>
<accession>A0A845DPY1</accession>
<dbReference type="SMART" id="SM00855">
    <property type="entry name" value="PGAM"/>
    <property type="match status" value="1"/>
</dbReference>
<name>A0A845DPY1_9BACI</name>
<dbReference type="PANTHER" id="PTHR48100">
    <property type="entry name" value="BROAD-SPECIFICITY PHOSPHATASE YOR283W-RELATED"/>
    <property type="match status" value="1"/>
</dbReference>
<dbReference type="InterPro" id="IPR013078">
    <property type="entry name" value="His_Pase_superF_clade-1"/>
</dbReference>